<evidence type="ECO:0000256" key="2">
    <source>
        <dbReference type="ARBA" id="ARBA00023125"/>
    </source>
</evidence>
<feature type="compositionally biased region" description="Low complexity" evidence="4">
    <location>
        <begin position="20"/>
        <end position="30"/>
    </location>
</feature>
<protein>
    <submittedName>
        <fullName evidence="7">IclR family transcriptional regulator</fullName>
    </submittedName>
</protein>
<evidence type="ECO:0000259" key="5">
    <source>
        <dbReference type="PROSITE" id="PS51077"/>
    </source>
</evidence>
<dbReference type="Proteomes" id="UP000664288">
    <property type="component" value="Unassembled WGS sequence"/>
</dbReference>
<organism evidence="7 8">
    <name type="scientific">Jiella sonneratiae</name>
    <dbReference type="NCBI Taxonomy" id="2816856"/>
    <lineage>
        <taxon>Bacteria</taxon>
        <taxon>Pseudomonadati</taxon>
        <taxon>Pseudomonadota</taxon>
        <taxon>Alphaproteobacteria</taxon>
        <taxon>Hyphomicrobiales</taxon>
        <taxon>Aurantimonadaceae</taxon>
        <taxon>Jiella</taxon>
    </lineage>
</organism>
<dbReference type="Gene3D" id="3.30.450.40">
    <property type="match status" value="1"/>
</dbReference>
<evidence type="ECO:0000256" key="3">
    <source>
        <dbReference type="ARBA" id="ARBA00023163"/>
    </source>
</evidence>
<keyword evidence="8" id="KW-1185">Reference proteome</keyword>
<keyword evidence="2" id="KW-0238">DNA-binding</keyword>
<dbReference type="InterPro" id="IPR036390">
    <property type="entry name" value="WH_DNA-bd_sf"/>
</dbReference>
<dbReference type="InterPro" id="IPR029016">
    <property type="entry name" value="GAF-like_dom_sf"/>
</dbReference>
<comment type="caution">
    <text evidence="7">The sequence shown here is derived from an EMBL/GenBank/DDBJ whole genome shotgun (WGS) entry which is preliminary data.</text>
</comment>
<reference evidence="7 8" key="1">
    <citation type="submission" date="2021-03" db="EMBL/GenBank/DDBJ databases">
        <title>Whole genome sequence of Jiella sp. MQZ13P-4.</title>
        <authorList>
            <person name="Tuo L."/>
        </authorList>
    </citation>
    <scope>NUCLEOTIDE SEQUENCE [LARGE SCALE GENOMIC DNA]</scope>
    <source>
        <strain evidence="7 8">MQZ13P-4</strain>
    </source>
</reference>
<feature type="domain" description="HTH iclR-type" evidence="5">
    <location>
        <begin position="35"/>
        <end position="97"/>
    </location>
</feature>
<keyword evidence="1" id="KW-0805">Transcription regulation</keyword>
<feature type="region of interest" description="Disordered" evidence="4">
    <location>
        <begin position="1"/>
        <end position="32"/>
    </location>
</feature>
<sequence length="287" mass="29760">MPRIRKAAAAGAGEDAVTTGRPPAAPAASGRSGGIQSLVRAGAILDTVARHPGGIALADLSAAVGLHTSTAFALIQTLVALGYIDQGERDRRYRVGSRLFAIAAGALDEAALLNLASPVLADLSAATGEASHLAVRSGRDIVVVARKAATGLLQLSDRGGAVRPAHATAIGKVLLSAMPEEDFERLLPTLSLERFTPDTITEPEALRREIAAIRASGIAHDRRELDPDVSCIAMLVHDFAGRPLAAIGVSGPIWRMAAHLQERSDQLRAAARRLSAALGHADRDGAS</sequence>
<evidence type="ECO:0000313" key="7">
    <source>
        <dbReference type="EMBL" id="MBO0903512.1"/>
    </source>
</evidence>
<dbReference type="EMBL" id="JAFMPY010000006">
    <property type="protein sequence ID" value="MBO0903512.1"/>
    <property type="molecule type" value="Genomic_DNA"/>
</dbReference>
<gene>
    <name evidence="7" type="ORF">J1C47_07645</name>
</gene>
<dbReference type="PROSITE" id="PS51078">
    <property type="entry name" value="ICLR_ED"/>
    <property type="match status" value="1"/>
</dbReference>
<dbReference type="PROSITE" id="PS51077">
    <property type="entry name" value="HTH_ICLR"/>
    <property type="match status" value="1"/>
</dbReference>
<evidence type="ECO:0000256" key="4">
    <source>
        <dbReference type="SAM" id="MobiDB-lite"/>
    </source>
</evidence>
<feature type="domain" description="IclR-ED" evidence="6">
    <location>
        <begin position="98"/>
        <end position="280"/>
    </location>
</feature>
<accession>A0ABS3J1G0</accession>
<dbReference type="PANTHER" id="PTHR30136:SF35">
    <property type="entry name" value="HTH-TYPE TRANSCRIPTIONAL REGULATOR RV1719"/>
    <property type="match status" value="1"/>
</dbReference>
<dbReference type="SMART" id="SM00346">
    <property type="entry name" value="HTH_ICLR"/>
    <property type="match status" value="1"/>
</dbReference>
<proteinExistence type="predicted"/>
<evidence type="ECO:0000256" key="1">
    <source>
        <dbReference type="ARBA" id="ARBA00023015"/>
    </source>
</evidence>
<keyword evidence="3" id="KW-0804">Transcription</keyword>
<name>A0ABS3J1G0_9HYPH</name>
<dbReference type="InterPro" id="IPR036388">
    <property type="entry name" value="WH-like_DNA-bd_sf"/>
</dbReference>
<dbReference type="Pfam" id="PF01614">
    <property type="entry name" value="IclR_C"/>
    <property type="match status" value="1"/>
</dbReference>
<evidence type="ECO:0000313" key="8">
    <source>
        <dbReference type="Proteomes" id="UP000664288"/>
    </source>
</evidence>
<dbReference type="RefSeq" id="WP_207350149.1">
    <property type="nucleotide sequence ID" value="NZ_JAFMPY010000006.1"/>
</dbReference>
<dbReference type="Gene3D" id="1.10.10.10">
    <property type="entry name" value="Winged helix-like DNA-binding domain superfamily/Winged helix DNA-binding domain"/>
    <property type="match status" value="1"/>
</dbReference>
<dbReference type="InterPro" id="IPR014757">
    <property type="entry name" value="Tscrpt_reg_IclR_C"/>
</dbReference>
<dbReference type="InterPro" id="IPR005471">
    <property type="entry name" value="Tscrpt_reg_IclR_N"/>
</dbReference>
<dbReference type="SUPFAM" id="SSF46785">
    <property type="entry name" value="Winged helix' DNA-binding domain"/>
    <property type="match status" value="1"/>
</dbReference>
<dbReference type="SUPFAM" id="SSF55781">
    <property type="entry name" value="GAF domain-like"/>
    <property type="match status" value="1"/>
</dbReference>
<dbReference type="PANTHER" id="PTHR30136">
    <property type="entry name" value="HELIX-TURN-HELIX TRANSCRIPTIONAL REGULATOR, ICLR FAMILY"/>
    <property type="match status" value="1"/>
</dbReference>
<dbReference type="Pfam" id="PF09339">
    <property type="entry name" value="HTH_IclR"/>
    <property type="match status" value="1"/>
</dbReference>
<dbReference type="InterPro" id="IPR050707">
    <property type="entry name" value="HTH_MetabolicPath_Reg"/>
</dbReference>
<evidence type="ECO:0000259" key="6">
    <source>
        <dbReference type="PROSITE" id="PS51078"/>
    </source>
</evidence>